<feature type="compositionally biased region" description="Polar residues" evidence="1">
    <location>
        <begin position="170"/>
        <end position="193"/>
    </location>
</feature>
<name>A0A7J6XVE3_TRYCR</name>
<dbReference type="EMBL" id="JABDHM010000102">
    <property type="protein sequence ID" value="KAF5218263.1"/>
    <property type="molecule type" value="Genomic_DNA"/>
</dbReference>
<feature type="compositionally biased region" description="Low complexity" evidence="1">
    <location>
        <begin position="46"/>
        <end position="55"/>
    </location>
</feature>
<feature type="compositionally biased region" description="Polar residues" evidence="1">
    <location>
        <begin position="203"/>
        <end position="215"/>
    </location>
</feature>
<feature type="compositionally biased region" description="Polar residues" evidence="1">
    <location>
        <begin position="147"/>
        <end position="160"/>
    </location>
</feature>
<feature type="compositionally biased region" description="Basic and acidic residues" evidence="1">
    <location>
        <begin position="73"/>
        <end position="95"/>
    </location>
</feature>
<protein>
    <submittedName>
        <fullName evidence="3">Mucin-associated surface protein (MASP) subgroup S007</fullName>
    </submittedName>
</protein>
<evidence type="ECO:0000313" key="3">
    <source>
        <dbReference type="EMBL" id="KAF5218263.1"/>
    </source>
</evidence>
<comment type="caution">
    <text evidence="3">The sequence shown here is derived from an EMBL/GenBank/DDBJ whole genome shotgun (WGS) entry which is preliminary data.</text>
</comment>
<feature type="compositionally biased region" description="Polar residues" evidence="1">
    <location>
        <begin position="99"/>
        <end position="111"/>
    </location>
</feature>
<keyword evidence="2" id="KW-0732">Signal</keyword>
<feature type="compositionally biased region" description="Polar residues" evidence="1">
    <location>
        <begin position="289"/>
        <end position="321"/>
    </location>
</feature>
<proteinExistence type="predicted"/>
<reference evidence="3 4" key="1">
    <citation type="journal article" date="2019" name="Genome Biol. Evol.">
        <title>Nanopore Sequencing Significantly Improves Genome Assembly of the Protozoan Parasite Trypanosoma cruzi.</title>
        <authorList>
            <person name="Diaz-Viraque F."/>
            <person name="Pita S."/>
            <person name="Greif G."/>
            <person name="de Souza R.C.M."/>
            <person name="Iraola G."/>
            <person name="Robello C."/>
        </authorList>
    </citation>
    <scope>NUCLEOTIDE SEQUENCE [LARGE SCALE GENOMIC DNA]</scope>
    <source>
        <strain evidence="3 4">Berenice</strain>
    </source>
</reference>
<accession>A0A7J6XVE3</accession>
<feature type="chain" id="PRO_5029908806" evidence="2">
    <location>
        <begin position="28"/>
        <end position="390"/>
    </location>
</feature>
<dbReference type="VEuPathDB" id="TriTrypDB:ECC02_008840"/>
<evidence type="ECO:0000256" key="2">
    <source>
        <dbReference type="SAM" id="SignalP"/>
    </source>
</evidence>
<evidence type="ECO:0000313" key="4">
    <source>
        <dbReference type="Proteomes" id="UP000583944"/>
    </source>
</evidence>
<feature type="signal peptide" evidence="2">
    <location>
        <begin position="1"/>
        <end position="27"/>
    </location>
</feature>
<dbReference type="Proteomes" id="UP000583944">
    <property type="component" value="Unassembled WGS sequence"/>
</dbReference>
<feature type="region of interest" description="Disordered" evidence="1">
    <location>
        <begin position="29"/>
        <end position="362"/>
    </location>
</feature>
<feature type="compositionally biased region" description="Polar residues" evidence="1">
    <location>
        <begin position="329"/>
        <end position="353"/>
    </location>
</feature>
<sequence length="390" mass="39727">MAMMMTGRVLLVCALCVLWCGAAVVVSSEPDVDGTSGDSASRGGISLESPPTVLSPLPPVKSDASEDEGEGVSGKEEMERRGEEERSATVLDTKKSTPIKPQQEATHTLAGNTLEGMDGVAGVVGGGKEKKAEEKKDDKSKEKPGSTLLTVSGSNLTGEQNPRVHPPGGTQESEVVNPLTDSSPGIGVQQQVSLGLLEGAPAKSTTDANPSSLSTGGRGFDNGEGREDGSGITELPAAREGQIEMEDGGRKVKSTTGVEKELQSPVNKAANTSETVINGYRKSRPTAATALQSDDGSESNPATNGLNHSSSEGIAHLSTTPDPEDASEGTENATSQSAEIPTAPINTVKTNDTAIPGDSDGSTAIPHTTSHLLILLPVVACAAAAAVVAA</sequence>
<feature type="compositionally biased region" description="Basic and acidic residues" evidence="1">
    <location>
        <begin position="127"/>
        <end position="144"/>
    </location>
</feature>
<dbReference type="VEuPathDB" id="TriTrypDB:BCY84_08991"/>
<gene>
    <name evidence="3" type="ORF">ECC02_008840</name>
</gene>
<feature type="compositionally biased region" description="Polar residues" evidence="1">
    <location>
        <begin position="264"/>
        <end position="276"/>
    </location>
</feature>
<organism evidence="3 4">
    <name type="scientific">Trypanosoma cruzi</name>
    <dbReference type="NCBI Taxonomy" id="5693"/>
    <lineage>
        <taxon>Eukaryota</taxon>
        <taxon>Discoba</taxon>
        <taxon>Euglenozoa</taxon>
        <taxon>Kinetoplastea</taxon>
        <taxon>Metakinetoplastina</taxon>
        <taxon>Trypanosomatida</taxon>
        <taxon>Trypanosomatidae</taxon>
        <taxon>Trypanosoma</taxon>
        <taxon>Schizotrypanum</taxon>
    </lineage>
</organism>
<evidence type="ECO:0000256" key="1">
    <source>
        <dbReference type="SAM" id="MobiDB-lite"/>
    </source>
</evidence>
<dbReference type="AlphaFoldDB" id="A0A7J6XVE3"/>